<keyword evidence="5" id="KW-1185">Reference proteome</keyword>
<protein>
    <recommendedName>
        <fullName evidence="3">DUF7598 domain-containing protein</fullName>
    </recommendedName>
</protein>
<dbReference type="AlphaFoldDB" id="A0A6A7C8V7"/>
<feature type="compositionally biased region" description="Pro residues" evidence="1">
    <location>
        <begin position="235"/>
        <end position="246"/>
    </location>
</feature>
<feature type="transmembrane region" description="Helical" evidence="2">
    <location>
        <begin position="80"/>
        <end position="102"/>
    </location>
</feature>
<evidence type="ECO:0000256" key="2">
    <source>
        <dbReference type="SAM" id="Phobius"/>
    </source>
</evidence>
<reference evidence="4" key="1">
    <citation type="journal article" date="2020" name="Stud. Mycol.">
        <title>101 Dothideomycetes genomes: a test case for predicting lifestyles and emergence of pathogens.</title>
        <authorList>
            <person name="Haridas S."/>
            <person name="Albert R."/>
            <person name="Binder M."/>
            <person name="Bloem J."/>
            <person name="Labutti K."/>
            <person name="Salamov A."/>
            <person name="Andreopoulos B."/>
            <person name="Baker S."/>
            <person name="Barry K."/>
            <person name="Bills G."/>
            <person name="Bluhm B."/>
            <person name="Cannon C."/>
            <person name="Castanera R."/>
            <person name="Culley D."/>
            <person name="Daum C."/>
            <person name="Ezra D."/>
            <person name="Gonzalez J."/>
            <person name="Henrissat B."/>
            <person name="Kuo A."/>
            <person name="Liang C."/>
            <person name="Lipzen A."/>
            <person name="Lutzoni F."/>
            <person name="Magnuson J."/>
            <person name="Mondo S."/>
            <person name="Nolan M."/>
            <person name="Ohm R."/>
            <person name="Pangilinan J."/>
            <person name="Park H.-J."/>
            <person name="Ramirez L."/>
            <person name="Alfaro M."/>
            <person name="Sun H."/>
            <person name="Tritt A."/>
            <person name="Yoshinaga Y."/>
            <person name="Zwiers L.-H."/>
            <person name="Turgeon B."/>
            <person name="Goodwin S."/>
            <person name="Spatafora J."/>
            <person name="Crous P."/>
            <person name="Grigoriev I."/>
        </authorList>
    </citation>
    <scope>NUCLEOTIDE SEQUENCE</scope>
    <source>
        <strain evidence="4">CBS 480.64</strain>
    </source>
</reference>
<gene>
    <name evidence="4" type="ORF">K470DRAFT_254331</name>
</gene>
<keyword evidence="2" id="KW-0812">Transmembrane</keyword>
<feature type="compositionally biased region" description="Low complexity" evidence="1">
    <location>
        <begin position="204"/>
        <end position="219"/>
    </location>
</feature>
<accession>A0A6A7C8V7</accession>
<organism evidence="4 5">
    <name type="scientific">Piedraia hortae CBS 480.64</name>
    <dbReference type="NCBI Taxonomy" id="1314780"/>
    <lineage>
        <taxon>Eukaryota</taxon>
        <taxon>Fungi</taxon>
        <taxon>Dikarya</taxon>
        <taxon>Ascomycota</taxon>
        <taxon>Pezizomycotina</taxon>
        <taxon>Dothideomycetes</taxon>
        <taxon>Dothideomycetidae</taxon>
        <taxon>Capnodiales</taxon>
        <taxon>Piedraiaceae</taxon>
        <taxon>Piedraia</taxon>
    </lineage>
</organism>
<evidence type="ECO:0000313" key="4">
    <source>
        <dbReference type="EMBL" id="KAF2864006.1"/>
    </source>
</evidence>
<dbReference type="OrthoDB" id="5327148at2759"/>
<feature type="transmembrane region" description="Helical" evidence="2">
    <location>
        <begin position="122"/>
        <end position="147"/>
    </location>
</feature>
<dbReference type="EMBL" id="MU005958">
    <property type="protein sequence ID" value="KAF2864006.1"/>
    <property type="molecule type" value="Genomic_DNA"/>
</dbReference>
<dbReference type="Proteomes" id="UP000799421">
    <property type="component" value="Unassembled WGS sequence"/>
</dbReference>
<feature type="transmembrane region" description="Helical" evidence="2">
    <location>
        <begin position="47"/>
        <end position="68"/>
    </location>
</feature>
<dbReference type="PROSITE" id="PS51257">
    <property type="entry name" value="PROKAR_LIPOPROTEIN"/>
    <property type="match status" value="1"/>
</dbReference>
<dbReference type="Pfam" id="PF24535">
    <property type="entry name" value="DUF7598"/>
    <property type="match status" value="1"/>
</dbReference>
<name>A0A6A7C8V7_9PEZI</name>
<feature type="region of interest" description="Disordered" evidence="1">
    <location>
        <begin position="178"/>
        <end position="254"/>
    </location>
</feature>
<feature type="transmembrane region" description="Helical" evidence="2">
    <location>
        <begin position="21"/>
        <end position="41"/>
    </location>
</feature>
<proteinExistence type="predicted"/>
<evidence type="ECO:0000256" key="1">
    <source>
        <dbReference type="SAM" id="MobiDB-lite"/>
    </source>
</evidence>
<keyword evidence="2" id="KW-0472">Membrane</keyword>
<sequence>MALSGKSLAGPGYIILNGIRVMNIISLLAIIAACVVMLVKTTTSTNFFFFDAASHVLTALASLFLFTSELPIFQSYFARSWPLLSLSHGFVALSVAMIFLGINMLGNLNDAALNKESLGLTFWRVVIGSGILIFILGFINLISSFVFRDRAQGITARQVRAYGAVAIEKAAQNKASSGLSPLRCSTEKTQSPLPSYHSRRYSHRGSTSFSPNSPSYHSSRSNRRDSAGSARPMTPLSPPITPPAPLSPSSKYSRATNCTKKKVFSVFGRHRQSLAPPLPVNASREVQISPPMGVNPQFAHLVQRPESAVHPSRSSNPYFWNV</sequence>
<evidence type="ECO:0000259" key="3">
    <source>
        <dbReference type="Pfam" id="PF24535"/>
    </source>
</evidence>
<evidence type="ECO:0000313" key="5">
    <source>
        <dbReference type="Proteomes" id="UP000799421"/>
    </source>
</evidence>
<dbReference type="InterPro" id="IPR056019">
    <property type="entry name" value="DUF7598"/>
</dbReference>
<feature type="domain" description="DUF7598" evidence="3">
    <location>
        <begin position="12"/>
        <end position="146"/>
    </location>
</feature>
<keyword evidence="2" id="KW-1133">Transmembrane helix</keyword>